<feature type="binding site" description="in other chain" evidence="9">
    <location>
        <position position="224"/>
    </location>
    <ligand>
        <name>substrate</name>
        <note>ligand shared between dimeric partners</note>
    </ligand>
</feature>
<dbReference type="Gene3D" id="3.40.50.460">
    <property type="entry name" value="Phosphofructokinase domain"/>
    <property type="match status" value="1"/>
</dbReference>
<name>A0ABV7H2W0_9BURK</name>
<comment type="caution">
    <text evidence="11">The sequence shown here is derived from an EMBL/GenBank/DDBJ whole genome shotgun (WGS) entry which is preliminary data.</text>
</comment>
<feature type="active site" description="Proton acceptor" evidence="9">
    <location>
        <position position="130"/>
    </location>
</feature>
<comment type="pathway">
    <text evidence="2 9">Carbohydrate degradation; glycolysis; D-glyceraldehyde 3-phosphate and glycerone phosphate from D-glucose: step 3/4.</text>
</comment>
<evidence type="ECO:0000256" key="6">
    <source>
        <dbReference type="ARBA" id="ARBA00022777"/>
    </source>
</evidence>
<dbReference type="PANTHER" id="PTHR13697:SF52">
    <property type="entry name" value="ATP-DEPENDENT 6-PHOSPHOFRUCTOKINASE 3"/>
    <property type="match status" value="1"/>
</dbReference>
<dbReference type="HAMAP" id="MF_01976">
    <property type="entry name" value="Phosphofructokinase_III"/>
    <property type="match status" value="1"/>
</dbReference>
<feature type="binding site" evidence="9">
    <location>
        <position position="268"/>
    </location>
    <ligand>
        <name>substrate</name>
        <note>ligand shared between dimeric partners</note>
    </ligand>
</feature>
<dbReference type="InterPro" id="IPR012829">
    <property type="entry name" value="Phosphofructokinase_III"/>
</dbReference>
<feature type="binding site" description="in other chain" evidence="9">
    <location>
        <begin position="274"/>
        <end position="277"/>
    </location>
    <ligand>
        <name>substrate</name>
        <note>ligand shared between dimeric partners</note>
    </ligand>
</feature>
<feature type="binding site" evidence="9">
    <location>
        <position position="10"/>
    </location>
    <ligand>
        <name>ATP</name>
        <dbReference type="ChEBI" id="CHEBI:30616"/>
    </ligand>
</feature>
<gene>
    <name evidence="9" type="primary">pfkA</name>
    <name evidence="11" type="ORF">ACFOEN_11410</name>
</gene>
<proteinExistence type="inferred from homology"/>
<dbReference type="PANTHER" id="PTHR13697">
    <property type="entry name" value="PHOSPHOFRUCTOKINASE"/>
    <property type="match status" value="1"/>
</dbReference>
<dbReference type="Proteomes" id="UP001595556">
    <property type="component" value="Unassembled WGS sequence"/>
</dbReference>
<dbReference type="PRINTS" id="PR00476">
    <property type="entry name" value="PHFRCTKINASE"/>
</dbReference>
<evidence type="ECO:0000256" key="4">
    <source>
        <dbReference type="ARBA" id="ARBA00022679"/>
    </source>
</evidence>
<evidence type="ECO:0000256" key="1">
    <source>
        <dbReference type="ARBA" id="ARBA00001946"/>
    </source>
</evidence>
<evidence type="ECO:0000256" key="2">
    <source>
        <dbReference type="ARBA" id="ARBA00004679"/>
    </source>
</evidence>
<dbReference type="SUPFAM" id="SSF53784">
    <property type="entry name" value="Phosphofructokinase"/>
    <property type="match status" value="1"/>
</dbReference>
<feature type="binding site" evidence="9">
    <location>
        <position position="106"/>
    </location>
    <ligand>
        <name>Mg(2+)</name>
        <dbReference type="ChEBI" id="CHEBI:18420"/>
        <note>catalytic</note>
    </ligand>
</feature>
<dbReference type="InterPro" id="IPR000023">
    <property type="entry name" value="Phosphofructokinase_dom"/>
</dbReference>
<accession>A0ABV7H2W0</accession>
<dbReference type="InterPro" id="IPR012003">
    <property type="entry name" value="ATP_PFK_prok-type"/>
</dbReference>
<dbReference type="EMBL" id="JBHRTI010000004">
    <property type="protein sequence ID" value="MFC3148248.1"/>
    <property type="molecule type" value="Genomic_DNA"/>
</dbReference>
<feature type="binding site" evidence="9">
    <location>
        <begin position="105"/>
        <end position="108"/>
    </location>
    <ligand>
        <name>ATP</name>
        <dbReference type="ChEBI" id="CHEBI:30616"/>
    </ligand>
</feature>
<keyword evidence="9" id="KW-0067">ATP-binding</keyword>
<comment type="function">
    <text evidence="9">Catalyzes the phosphorylation of D-fructose 6-phosphate to fructose 1,6-bisphosphate by ATP, the first committing step of glycolysis.</text>
</comment>
<evidence type="ECO:0000256" key="5">
    <source>
        <dbReference type="ARBA" id="ARBA00022723"/>
    </source>
</evidence>
<keyword evidence="7 9" id="KW-0460">Magnesium</keyword>
<protein>
    <recommendedName>
        <fullName evidence="9">ATP-dependent 6-phosphofructokinase</fullName>
        <shortName evidence="9">ATP-PFK</shortName>
        <shortName evidence="9">Phosphofructokinase</shortName>
        <ecNumber evidence="9">2.7.1.11</ecNumber>
    </recommendedName>
    <alternativeName>
        <fullName evidence="9">Phosphohexokinase</fullName>
    </alternativeName>
</protein>
<keyword evidence="8 9" id="KW-0324">Glycolysis</keyword>
<dbReference type="EC" id="2.7.1.11" evidence="9"/>
<keyword evidence="4 9" id="KW-0808">Transferase</keyword>
<keyword evidence="12" id="KW-1185">Reference proteome</keyword>
<evidence type="ECO:0000256" key="9">
    <source>
        <dbReference type="HAMAP-Rule" id="MF_01976"/>
    </source>
</evidence>
<evidence type="ECO:0000256" key="3">
    <source>
        <dbReference type="ARBA" id="ARBA00022490"/>
    </source>
</evidence>
<comment type="subcellular location">
    <subcellularLocation>
        <location evidence="9">Cytoplasm</location>
    </subcellularLocation>
</comment>
<dbReference type="Pfam" id="PF00365">
    <property type="entry name" value="PFK"/>
    <property type="match status" value="1"/>
</dbReference>
<feature type="domain" description="Phosphofructokinase" evidence="10">
    <location>
        <begin position="2"/>
        <end position="300"/>
    </location>
</feature>
<dbReference type="InterPro" id="IPR035966">
    <property type="entry name" value="PKF_sf"/>
</dbReference>
<evidence type="ECO:0000313" key="11">
    <source>
        <dbReference type="EMBL" id="MFC3148248.1"/>
    </source>
</evidence>
<keyword evidence="9" id="KW-0547">Nucleotide-binding</keyword>
<comment type="similarity">
    <text evidence="9">Belongs to the phosphofructokinase type A (PFKA) family. Mixed-substrate PFK group III subfamily.</text>
</comment>
<feature type="binding site" description="in other chain" evidence="9">
    <location>
        <begin position="128"/>
        <end position="130"/>
    </location>
    <ligand>
        <name>substrate</name>
        <note>ligand shared between dimeric partners</note>
    </ligand>
</feature>
<evidence type="ECO:0000313" key="12">
    <source>
        <dbReference type="Proteomes" id="UP001595556"/>
    </source>
</evidence>
<organism evidence="11 12">
    <name type="scientific">Piscinibacterium candidicorallinum</name>
    <dbReference type="NCBI Taxonomy" id="1793872"/>
    <lineage>
        <taxon>Bacteria</taxon>
        <taxon>Pseudomonadati</taxon>
        <taxon>Pseudomonadota</taxon>
        <taxon>Betaproteobacteria</taxon>
        <taxon>Burkholderiales</taxon>
        <taxon>Piscinibacterium</taxon>
    </lineage>
</organism>
<dbReference type="InterPro" id="IPR015912">
    <property type="entry name" value="Phosphofructokinase_CS"/>
</dbReference>
<reference evidence="12" key="1">
    <citation type="journal article" date="2019" name="Int. J. Syst. Evol. Microbiol.">
        <title>The Global Catalogue of Microorganisms (GCM) 10K type strain sequencing project: providing services to taxonomists for standard genome sequencing and annotation.</title>
        <authorList>
            <consortium name="The Broad Institute Genomics Platform"/>
            <consortium name="The Broad Institute Genome Sequencing Center for Infectious Disease"/>
            <person name="Wu L."/>
            <person name="Ma J."/>
        </authorList>
    </citation>
    <scope>NUCLEOTIDE SEQUENCE [LARGE SCALE GENOMIC DNA]</scope>
    <source>
        <strain evidence="12">KCTC 52168</strain>
    </source>
</reference>
<dbReference type="Gene3D" id="3.40.50.450">
    <property type="match status" value="1"/>
</dbReference>
<dbReference type="InterPro" id="IPR022953">
    <property type="entry name" value="ATP_PFK"/>
</dbReference>
<evidence type="ECO:0000256" key="8">
    <source>
        <dbReference type="ARBA" id="ARBA00023152"/>
    </source>
</evidence>
<dbReference type="PIRSF" id="PIRSF000532">
    <property type="entry name" value="ATP_PFK_prok"/>
    <property type="match status" value="1"/>
</dbReference>
<evidence type="ECO:0000259" key="10">
    <source>
        <dbReference type="Pfam" id="PF00365"/>
    </source>
</evidence>
<dbReference type="NCBIfam" id="NF002872">
    <property type="entry name" value="PRK03202.1"/>
    <property type="match status" value="1"/>
</dbReference>
<dbReference type="RefSeq" id="WP_377304001.1">
    <property type="nucleotide sequence ID" value="NZ_CP180191.1"/>
</dbReference>
<comment type="caution">
    <text evidence="9">Lacks conserved residue(s) required for the propagation of feature annotation.</text>
</comment>
<comment type="subunit">
    <text evidence="9">Homodimer or homotetramer.</text>
</comment>
<sequence>MRIGILTGGGDCPGLNAVIRAVTKALIKTCGAEVIGIEDGYLGLIEQRVRPLDLRAVAGILTRGGTILGTHNAANPFNWQGRDVSAQCAEFARSQGLQAIVVIGGDGTMAISHKFSQYGIGMVGVPKTIDNDLLHTERTFGFDTAVAVVADALDRLQTTAQSHHRVMLVETMGRYAGWIALEAGLAGGADVILLPEVPYDIDAIAEVCRRREARQRFTLICVAEGAAPAGGSMTVASTVEGSHDPVRLGGVANVLKLALEQRLTSEVRATILGHIQRGGTPTPFDRVLATQFGVHAAELVRAGQFNRLVVLREGRIASVPLADVAGGIRTVPLDHPLLTVARSIGVSLGVAGVPDVTAQRVAAAVDEPAGE</sequence>
<dbReference type="PROSITE" id="PS00433">
    <property type="entry name" value="PHOSPHOFRUCTOKINASE"/>
    <property type="match status" value="1"/>
</dbReference>
<evidence type="ECO:0000256" key="7">
    <source>
        <dbReference type="ARBA" id="ARBA00022842"/>
    </source>
</evidence>
<comment type="catalytic activity">
    <reaction evidence="9">
        <text>beta-D-fructose 6-phosphate + ATP = beta-D-fructose 1,6-bisphosphate + ADP + H(+)</text>
        <dbReference type="Rhea" id="RHEA:16109"/>
        <dbReference type="ChEBI" id="CHEBI:15378"/>
        <dbReference type="ChEBI" id="CHEBI:30616"/>
        <dbReference type="ChEBI" id="CHEBI:32966"/>
        <dbReference type="ChEBI" id="CHEBI:57634"/>
        <dbReference type="ChEBI" id="CHEBI:456216"/>
        <dbReference type="EC" id="2.7.1.11"/>
    </reaction>
</comment>
<keyword evidence="6 9" id="KW-0418">Kinase</keyword>
<keyword evidence="5 9" id="KW-0479">Metal-binding</keyword>
<keyword evidence="3 9" id="KW-0963">Cytoplasm</keyword>
<dbReference type="GO" id="GO:0016740">
    <property type="term" value="F:transferase activity"/>
    <property type="evidence" value="ECO:0007669"/>
    <property type="project" value="UniProtKB-KW"/>
</dbReference>
<feature type="site" description="Important for substrate specificity; cannot use PPi as phosphoryl donor" evidence="9">
    <location>
        <position position="107"/>
    </location>
</feature>
<comment type="cofactor">
    <cofactor evidence="1 9">
        <name>Mg(2+)</name>
        <dbReference type="ChEBI" id="CHEBI:18420"/>
    </cofactor>
</comment>
<feature type="binding site" description="in other chain" evidence="9">
    <location>
        <begin position="172"/>
        <end position="174"/>
    </location>
    <ligand>
        <name>substrate</name>
        <note>ligand shared between dimeric partners</note>
    </ligand>
</feature>
<feature type="binding site" evidence="9">
    <location>
        <position position="165"/>
    </location>
    <ligand>
        <name>substrate</name>
        <note>ligand shared between dimeric partners</note>
    </ligand>
</feature>